<proteinExistence type="predicted"/>
<feature type="region of interest" description="Disordered" evidence="1">
    <location>
        <begin position="272"/>
        <end position="292"/>
    </location>
</feature>
<accession>A0A7I7QZ60</accession>
<feature type="compositionally biased region" description="Polar residues" evidence="1">
    <location>
        <begin position="21"/>
        <end position="33"/>
    </location>
</feature>
<sequence length="292" mass="31490">MVLLGSTGCTGADNGRESGTAEPSVTQSPPQQFPNYPTVVDGFRFHWSAGQGIDLTSGPSVPLRAYLESLRLAAFTGGDVSVVYPGFMRATPENQPASDAGDLFQLQRIRPATRQELEARGWKYVERRTFGYQPTHVLSLLPRGDGYRATVCVGTYAIYQDGLEDPSKFVSTAADETTGELSYGDAGQIQVWRIELTQRNPNVPDPSTERPQSGPLPAPVDDVFGPWFITGSGTGLWGPSGQAEDIETPDIRKQCEDAMPDNAAARRAMATGFHTEPPPHGEPIPGWPAKVG</sequence>
<feature type="compositionally biased region" description="Pro residues" evidence="1">
    <location>
        <begin position="276"/>
        <end position="286"/>
    </location>
</feature>
<evidence type="ECO:0000313" key="3">
    <source>
        <dbReference type="Proteomes" id="UP000467193"/>
    </source>
</evidence>
<evidence type="ECO:0000313" key="2">
    <source>
        <dbReference type="EMBL" id="BBY31277.1"/>
    </source>
</evidence>
<feature type="region of interest" description="Disordered" evidence="1">
    <location>
        <begin position="1"/>
        <end position="33"/>
    </location>
</feature>
<gene>
    <name evidence="2" type="ORF">MSEDJ_53730</name>
</gene>
<reference evidence="2 3" key="1">
    <citation type="journal article" date="2019" name="Emerg. Microbes Infect.">
        <title>Comprehensive subspecies identification of 175 nontuberculous mycobacteria species based on 7547 genomic profiles.</title>
        <authorList>
            <person name="Matsumoto Y."/>
            <person name="Kinjo T."/>
            <person name="Motooka D."/>
            <person name="Nabeya D."/>
            <person name="Jung N."/>
            <person name="Uechi K."/>
            <person name="Horii T."/>
            <person name="Iida T."/>
            <person name="Fujita J."/>
            <person name="Nakamura S."/>
        </authorList>
    </citation>
    <scope>NUCLEOTIDE SEQUENCE [LARGE SCALE GENOMIC DNA]</scope>
    <source>
        <strain evidence="2 3">JCM 17899</strain>
    </source>
</reference>
<dbReference type="AlphaFoldDB" id="A0A7I7QZ60"/>
<keyword evidence="3" id="KW-1185">Reference proteome</keyword>
<dbReference type="EMBL" id="AP022588">
    <property type="protein sequence ID" value="BBY31277.1"/>
    <property type="molecule type" value="Genomic_DNA"/>
</dbReference>
<evidence type="ECO:0000256" key="1">
    <source>
        <dbReference type="SAM" id="MobiDB-lite"/>
    </source>
</evidence>
<name>A0A7I7QZ60_9MYCO</name>
<dbReference type="Proteomes" id="UP000467193">
    <property type="component" value="Chromosome"/>
</dbReference>
<protein>
    <submittedName>
        <fullName evidence="2">Uncharacterized protein</fullName>
    </submittedName>
</protein>
<dbReference type="KEGG" id="msei:MSEDJ_53730"/>
<organism evidence="2 3">
    <name type="scientific">Mycolicibacterium sediminis</name>
    <dbReference type="NCBI Taxonomy" id="1286180"/>
    <lineage>
        <taxon>Bacteria</taxon>
        <taxon>Bacillati</taxon>
        <taxon>Actinomycetota</taxon>
        <taxon>Actinomycetes</taxon>
        <taxon>Mycobacteriales</taxon>
        <taxon>Mycobacteriaceae</taxon>
        <taxon>Mycolicibacterium</taxon>
    </lineage>
</organism>